<dbReference type="InterPro" id="IPR028098">
    <property type="entry name" value="Glyco_trans_4-like_N"/>
</dbReference>
<dbReference type="RefSeq" id="WP_262069005.1">
    <property type="nucleotide sequence ID" value="NZ_JAMXOC010000009.1"/>
</dbReference>
<dbReference type="InterPro" id="IPR001296">
    <property type="entry name" value="Glyco_trans_1"/>
</dbReference>
<accession>A0ABT1EHE9</accession>
<evidence type="ECO:0000313" key="3">
    <source>
        <dbReference type="EMBL" id="MCP1110125.1"/>
    </source>
</evidence>
<dbReference type="PANTHER" id="PTHR45947:SF3">
    <property type="entry name" value="SULFOQUINOVOSYL TRANSFERASE SQD2"/>
    <property type="match status" value="1"/>
</dbReference>
<reference evidence="3 4" key="1">
    <citation type="journal article" date="2022" name="Genome Biol. Evol.">
        <title>Host diet, physiology and behaviors set the stage for Lachnospiraceae cladogenesis.</title>
        <authorList>
            <person name="Vera-Ponce De Leon A."/>
            <person name="Schneider M."/>
            <person name="Jahnes B.C."/>
            <person name="Sadowski V."/>
            <person name="Camuy-Velez L.A."/>
            <person name="Duan J."/>
            <person name="Sabree Z.L."/>
        </authorList>
    </citation>
    <scope>NUCLEOTIDE SEQUENCE [LARGE SCALE GENOMIC DNA]</scope>
    <source>
        <strain evidence="3 4">PAL227</strain>
    </source>
</reference>
<evidence type="ECO:0000259" key="2">
    <source>
        <dbReference type="Pfam" id="PF13439"/>
    </source>
</evidence>
<dbReference type="EMBL" id="JAMZFV010000009">
    <property type="protein sequence ID" value="MCP1110125.1"/>
    <property type="molecule type" value="Genomic_DNA"/>
</dbReference>
<dbReference type="Pfam" id="PF13439">
    <property type="entry name" value="Glyco_transf_4"/>
    <property type="match status" value="1"/>
</dbReference>
<dbReference type="Proteomes" id="UP001523565">
    <property type="component" value="Unassembled WGS sequence"/>
</dbReference>
<dbReference type="SUPFAM" id="SSF53756">
    <property type="entry name" value="UDP-Glycosyltransferase/glycogen phosphorylase"/>
    <property type="match status" value="1"/>
</dbReference>
<dbReference type="Gene3D" id="3.40.50.2000">
    <property type="entry name" value="Glycogen Phosphorylase B"/>
    <property type="match status" value="2"/>
</dbReference>
<dbReference type="Pfam" id="PF00534">
    <property type="entry name" value="Glycos_transf_1"/>
    <property type="match status" value="1"/>
</dbReference>
<feature type="domain" description="Glycosyltransferase subfamily 4-like N-terminal" evidence="2">
    <location>
        <begin position="94"/>
        <end position="194"/>
    </location>
</feature>
<dbReference type="CDD" id="cd03801">
    <property type="entry name" value="GT4_PimA-like"/>
    <property type="match status" value="1"/>
</dbReference>
<protein>
    <submittedName>
        <fullName evidence="3">Glycosyltransferase family 4 protein</fullName>
    </submittedName>
</protein>
<organism evidence="3 4">
    <name type="scientific">Ohessyouella blattaphilus</name>
    <dbReference type="NCBI Taxonomy" id="2949333"/>
    <lineage>
        <taxon>Bacteria</taxon>
        <taxon>Bacillati</taxon>
        <taxon>Bacillota</taxon>
        <taxon>Clostridia</taxon>
        <taxon>Lachnospirales</taxon>
        <taxon>Lachnospiraceae</taxon>
        <taxon>Ohessyouella</taxon>
    </lineage>
</organism>
<evidence type="ECO:0000259" key="1">
    <source>
        <dbReference type="Pfam" id="PF00534"/>
    </source>
</evidence>
<comment type="caution">
    <text evidence="3">The sequence shown here is derived from an EMBL/GenBank/DDBJ whole genome shotgun (WGS) entry which is preliminary data.</text>
</comment>
<feature type="domain" description="Glycosyl transferase family 1" evidence="1">
    <location>
        <begin position="206"/>
        <end position="337"/>
    </location>
</feature>
<gene>
    <name evidence="3" type="ORF">NK118_07670</name>
</gene>
<proteinExistence type="predicted"/>
<name>A0ABT1EHE9_9FIRM</name>
<keyword evidence="4" id="KW-1185">Reference proteome</keyword>
<dbReference type="PANTHER" id="PTHR45947">
    <property type="entry name" value="SULFOQUINOVOSYL TRANSFERASE SQD2"/>
    <property type="match status" value="1"/>
</dbReference>
<evidence type="ECO:0000313" key="4">
    <source>
        <dbReference type="Proteomes" id="UP001523565"/>
    </source>
</evidence>
<dbReference type="InterPro" id="IPR050194">
    <property type="entry name" value="Glycosyltransferase_grp1"/>
</dbReference>
<sequence>MKILSILAQKPNSTGSGIFLTELVNGFSKLNCKQAVIAGISEDDRVILPEDVLFYPVHFDSEALPFPVVGMSDVMPYKSTRYKEMTPEMTQSFKEAFLAVIDQAISEFKPDLLLCHHLYYLTALVRERYKKLRIIGLCHNTDLRQLEKTAFMKEFILSQISQVDEILCLNEAQALKVQEVFGTEKDRVHVTGAGYNENLFYPGSQSEAERKGQLIYAGKIAYKKGVGCLLKALQYLPYEKEDVTVTLVGDGGDEKEFSEIRKLAQDLPYQVEFTGALSQGALAEHYRQSEVFVLPSFSEGLSLTMMEAIACGCKVVISDLPGIKEWLAVNIPGSVVEFVTLPMLYDNDEARAEDLSDYERRIAAGIEKIREREYQKVEMKSLSWLGICKKVLHM</sequence>